<gene>
    <name evidence="2" type="ORF">GCM10007852_13040</name>
</gene>
<keyword evidence="3" id="KW-1185">Reference proteome</keyword>
<protein>
    <submittedName>
        <fullName evidence="2">Uncharacterized protein</fullName>
    </submittedName>
</protein>
<name>A0AA37WGQ0_9ALTE</name>
<evidence type="ECO:0000313" key="2">
    <source>
        <dbReference type="EMBL" id="GLR70396.1"/>
    </source>
</evidence>
<feature type="chain" id="PRO_5041308845" evidence="1">
    <location>
        <begin position="20"/>
        <end position="131"/>
    </location>
</feature>
<dbReference type="Proteomes" id="UP001156601">
    <property type="component" value="Unassembled WGS sequence"/>
</dbReference>
<evidence type="ECO:0000313" key="3">
    <source>
        <dbReference type="Proteomes" id="UP001156601"/>
    </source>
</evidence>
<comment type="caution">
    <text evidence="2">The sequence shown here is derived from an EMBL/GenBank/DDBJ whole genome shotgun (WGS) entry which is preliminary data.</text>
</comment>
<dbReference type="AlphaFoldDB" id="A0AA37WGQ0"/>
<accession>A0AA37WGQ0</accession>
<dbReference type="RefSeq" id="WP_284216695.1">
    <property type="nucleotide sequence ID" value="NZ_BSOT01000005.1"/>
</dbReference>
<keyword evidence="1" id="KW-0732">Signal</keyword>
<evidence type="ECO:0000256" key="1">
    <source>
        <dbReference type="SAM" id="SignalP"/>
    </source>
</evidence>
<dbReference type="EMBL" id="BSOT01000005">
    <property type="protein sequence ID" value="GLR70396.1"/>
    <property type="molecule type" value="Genomic_DNA"/>
</dbReference>
<organism evidence="2 3">
    <name type="scientific">Agaribacter marinus</name>
    <dbReference type="NCBI Taxonomy" id="1431249"/>
    <lineage>
        <taxon>Bacteria</taxon>
        <taxon>Pseudomonadati</taxon>
        <taxon>Pseudomonadota</taxon>
        <taxon>Gammaproteobacteria</taxon>
        <taxon>Alteromonadales</taxon>
        <taxon>Alteromonadaceae</taxon>
        <taxon>Agaribacter</taxon>
    </lineage>
</organism>
<sequence>MNKCFVAMLILLFSVMINACGSSTKNNENNTDENHTDIAMQLPSIDIIKLKGKIEYKHFEGGFYAFIDSKGSKYTPINLDKSFKKDGLKVHIVAQRNLDIYTTTQFGEAIKIIQIDLIDSDDERINTTKDR</sequence>
<reference evidence="2" key="1">
    <citation type="journal article" date="2014" name="Int. J. Syst. Evol. Microbiol.">
        <title>Complete genome sequence of Corynebacterium casei LMG S-19264T (=DSM 44701T), isolated from a smear-ripened cheese.</title>
        <authorList>
            <consortium name="US DOE Joint Genome Institute (JGI-PGF)"/>
            <person name="Walter F."/>
            <person name="Albersmeier A."/>
            <person name="Kalinowski J."/>
            <person name="Ruckert C."/>
        </authorList>
    </citation>
    <scope>NUCLEOTIDE SEQUENCE</scope>
    <source>
        <strain evidence="2">NBRC 110023</strain>
    </source>
</reference>
<feature type="signal peptide" evidence="1">
    <location>
        <begin position="1"/>
        <end position="19"/>
    </location>
</feature>
<proteinExistence type="predicted"/>
<reference evidence="2" key="2">
    <citation type="submission" date="2023-01" db="EMBL/GenBank/DDBJ databases">
        <title>Draft genome sequence of Agaribacter marinus strain NBRC 110023.</title>
        <authorList>
            <person name="Sun Q."/>
            <person name="Mori K."/>
        </authorList>
    </citation>
    <scope>NUCLEOTIDE SEQUENCE</scope>
    <source>
        <strain evidence="2">NBRC 110023</strain>
    </source>
</reference>